<dbReference type="EMBL" id="HE616899">
    <property type="protein sequence ID" value="CCF00541.1"/>
    <property type="molecule type" value="Genomic_DNA"/>
</dbReference>
<dbReference type="AlphaFoldDB" id="G9AHK9"/>
<dbReference type="RefSeq" id="WP_014332192.1">
    <property type="nucleotide sequence ID" value="NZ_CP183944.1"/>
</dbReference>
<name>G9AHK9_SINF1</name>
<accession>G9AHK9</accession>
<protein>
    <submittedName>
        <fullName evidence="1">Uncharacterized protein</fullName>
    </submittedName>
</protein>
<reference evidence="1 2" key="1">
    <citation type="journal article" date="2012" name="J. Bacteriol.">
        <title>Genome sequence of the soybean symbiont Sinorhizobium fredii HH103.</title>
        <authorList>
            <person name="Weidner S."/>
            <person name="Becker A."/>
            <person name="Bonilla I."/>
            <person name="Jaenicke S."/>
            <person name="Lloret J."/>
            <person name="Margaret I."/>
            <person name="Puhler A."/>
            <person name="Ruiz-Sainz J.E."/>
            <person name="Schneiker-Bekel S."/>
            <person name="Szczepanowski R."/>
            <person name="Vinardell J.M."/>
            <person name="Zehner S."/>
            <person name="Gottfert M."/>
        </authorList>
    </citation>
    <scope>NUCLEOTIDE SEQUENCE [LARGE SCALE GENOMIC DNA]</scope>
    <source>
        <strain evidence="1 2">HH103</strain>
        <plasmid evidence="2">pSfHH103e</plasmid>
    </source>
</reference>
<organism evidence="1 2">
    <name type="scientific">Sinorhizobium fredii (strain HH103)</name>
    <dbReference type="NCBI Taxonomy" id="1117943"/>
    <lineage>
        <taxon>Bacteria</taxon>
        <taxon>Pseudomonadati</taxon>
        <taxon>Pseudomonadota</taxon>
        <taxon>Alphaproteobacteria</taxon>
        <taxon>Hyphomicrobiales</taxon>
        <taxon>Rhizobiaceae</taxon>
        <taxon>Sinorhizobium/Ensifer group</taxon>
        <taxon>Sinorhizobium</taxon>
    </lineage>
</organism>
<dbReference type="Proteomes" id="UP000007735">
    <property type="component" value="Plasmid pSfHH103e"/>
</dbReference>
<gene>
    <name evidence="1" type="ordered locus">SFHH103_06081</name>
</gene>
<evidence type="ECO:0000313" key="2">
    <source>
        <dbReference type="Proteomes" id="UP000007735"/>
    </source>
</evidence>
<keyword evidence="1" id="KW-0614">Plasmid</keyword>
<proteinExistence type="predicted"/>
<dbReference type="KEGG" id="sfh:SFHH103_06081"/>
<geneLocation type="plasmid" evidence="1 2">
    <name>pSfHH103e</name>
</geneLocation>
<dbReference type="PATRIC" id="fig|380.5.peg.5645"/>
<evidence type="ECO:0000313" key="1">
    <source>
        <dbReference type="EMBL" id="CCF00541.1"/>
    </source>
</evidence>
<sequence>MCSREFGAILSGVMKHVSVRQLVVLLLAVFVAAGMGLAVGQASGMAAKMAVMSKMAALDHGDCQDCPNQPADSAMKAMACGNVCAAPVVAPLPIVAIVPTGEKAAPFAVGDLLLNGRASPPDPDPPRTSDIG</sequence>
<dbReference type="HOGENOM" id="CLU_1915385_0_0_5"/>